<evidence type="ECO:0000313" key="7">
    <source>
        <dbReference type="EMBL" id="GAW08077.1"/>
    </source>
</evidence>
<protein>
    <recommendedName>
        <fullName evidence="6">Large ribosomal subunit protein bL33m</fullName>
    </recommendedName>
</protein>
<evidence type="ECO:0000256" key="5">
    <source>
        <dbReference type="ARBA" id="ARBA00023274"/>
    </source>
</evidence>
<reference evidence="7 8" key="1">
    <citation type="submission" date="2016-08" db="EMBL/GenBank/DDBJ databases">
        <authorList>
            <consortium name="Lentinula edodes genome sequencing consortium"/>
            <person name="Sakamoto Y."/>
            <person name="Nakade K."/>
            <person name="Sato S."/>
            <person name="Yoshida Y."/>
            <person name="Miyazaki K."/>
            <person name="Natsume S."/>
            <person name="Konno N."/>
        </authorList>
    </citation>
    <scope>NUCLEOTIDE SEQUENCE [LARGE SCALE GENOMIC DNA]</scope>
    <source>
        <strain evidence="7 8">NBRC 111202</strain>
    </source>
</reference>
<dbReference type="NCBIfam" id="TIGR01023">
    <property type="entry name" value="rpmG_bact"/>
    <property type="match status" value="1"/>
</dbReference>
<dbReference type="InterPro" id="IPR038584">
    <property type="entry name" value="Ribosomal_bL33_sf"/>
</dbReference>
<sequence length="149" mass="16934">MTAIKPVKAAAINSLPVFTLEATGTEMRRNHFFPQHLFLLANVDAMAKAKARTLIVRLISTAQTGFFYTTQRVRQGLPLSAIKYDPKVKRRVLFVETIDRLNNFIHYFTSHCGTRFGRNLMCEVSRPAQCEITDKTGLIKIMEQVDICV</sequence>
<dbReference type="InterPro" id="IPR011332">
    <property type="entry name" value="Ribosomal_zn-bd"/>
</dbReference>
<comment type="subcellular location">
    <subcellularLocation>
        <location evidence="1">Mitochondrion</location>
    </subcellularLocation>
</comment>
<dbReference type="STRING" id="5353.A0A1Q3ELI7"/>
<evidence type="ECO:0000256" key="6">
    <source>
        <dbReference type="ARBA" id="ARBA00035275"/>
    </source>
</evidence>
<dbReference type="AlphaFoldDB" id="A0A1Q3ELI7"/>
<organism evidence="7 8">
    <name type="scientific">Lentinula edodes</name>
    <name type="common">Shiitake mushroom</name>
    <name type="synonym">Lentinus edodes</name>
    <dbReference type="NCBI Taxonomy" id="5353"/>
    <lineage>
        <taxon>Eukaryota</taxon>
        <taxon>Fungi</taxon>
        <taxon>Dikarya</taxon>
        <taxon>Basidiomycota</taxon>
        <taxon>Agaricomycotina</taxon>
        <taxon>Agaricomycetes</taxon>
        <taxon>Agaricomycetidae</taxon>
        <taxon>Agaricales</taxon>
        <taxon>Marasmiineae</taxon>
        <taxon>Omphalotaceae</taxon>
        <taxon>Lentinula</taxon>
    </lineage>
</organism>
<keyword evidence="3 7" id="KW-0689">Ribosomal protein</keyword>
<dbReference type="GO" id="GO:0003735">
    <property type="term" value="F:structural constituent of ribosome"/>
    <property type="evidence" value="ECO:0007669"/>
    <property type="project" value="InterPro"/>
</dbReference>
<proteinExistence type="inferred from homology"/>
<reference evidence="7 8" key="2">
    <citation type="submission" date="2017-02" db="EMBL/GenBank/DDBJ databases">
        <title>A genome survey and senescence transcriptome analysis in Lentinula edodes.</title>
        <authorList>
            <person name="Sakamoto Y."/>
            <person name="Nakade K."/>
            <person name="Sato S."/>
            <person name="Yoshida Y."/>
            <person name="Miyazaki K."/>
            <person name="Natsume S."/>
            <person name="Konno N."/>
        </authorList>
    </citation>
    <scope>NUCLEOTIDE SEQUENCE [LARGE SCALE GENOMIC DNA]</scope>
    <source>
        <strain evidence="7 8">NBRC 111202</strain>
    </source>
</reference>
<gene>
    <name evidence="7" type="ORF">LENED_010118</name>
</gene>
<name>A0A1Q3ELI7_LENED</name>
<dbReference type="GO" id="GO:0005739">
    <property type="term" value="C:mitochondrion"/>
    <property type="evidence" value="ECO:0007669"/>
    <property type="project" value="UniProtKB-SubCell"/>
</dbReference>
<comment type="caution">
    <text evidence="7">The sequence shown here is derived from an EMBL/GenBank/DDBJ whole genome shotgun (WGS) entry which is preliminary data.</text>
</comment>
<dbReference type="EMBL" id="BDGU01000567">
    <property type="protein sequence ID" value="GAW08077.1"/>
    <property type="molecule type" value="Genomic_DNA"/>
</dbReference>
<dbReference type="PANTHER" id="PTHR47037">
    <property type="entry name" value="39S RIBOSOMAL PROTEIN L33, MITOCHONDRIAL"/>
    <property type="match status" value="1"/>
</dbReference>
<dbReference type="PANTHER" id="PTHR47037:SF1">
    <property type="entry name" value="LARGE RIBOSOMAL SUBUNIT PROTEIN BL33M"/>
    <property type="match status" value="1"/>
</dbReference>
<comment type="similarity">
    <text evidence="2">Belongs to the bacterial ribosomal protein bL33 family.</text>
</comment>
<dbReference type="GO" id="GO:0006412">
    <property type="term" value="P:translation"/>
    <property type="evidence" value="ECO:0007669"/>
    <property type="project" value="InterPro"/>
</dbReference>
<keyword evidence="4" id="KW-0496">Mitochondrion</keyword>
<evidence type="ECO:0000256" key="3">
    <source>
        <dbReference type="ARBA" id="ARBA00022980"/>
    </source>
</evidence>
<evidence type="ECO:0000256" key="4">
    <source>
        <dbReference type="ARBA" id="ARBA00023128"/>
    </source>
</evidence>
<keyword evidence="8" id="KW-1185">Reference proteome</keyword>
<keyword evidence="5" id="KW-0687">Ribonucleoprotein</keyword>
<dbReference type="Gene3D" id="2.20.28.120">
    <property type="entry name" value="Ribosomal protein L33"/>
    <property type="match status" value="1"/>
</dbReference>
<dbReference type="Pfam" id="PF00471">
    <property type="entry name" value="Ribosomal_L33"/>
    <property type="match status" value="1"/>
</dbReference>
<evidence type="ECO:0000256" key="2">
    <source>
        <dbReference type="ARBA" id="ARBA00007596"/>
    </source>
</evidence>
<dbReference type="GO" id="GO:1990904">
    <property type="term" value="C:ribonucleoprotein complex"/>
    <property type="evidence" value="ECO:0007669"/>
    <property type="project" value="UniProtKB-KW"/>
</dbReference>
<evidence type="ECO:0000256" key="1">
    <source>
        <dbReference type="ARBA" id="ARBA00004173"/>
    </source>
</evidence>
<dbReference type="InterPro" id="IPR001705">
    <property type="entry name" value="Ribosomal_bL33"/>
</dbReference>
<dbReference type="Proteomes" id="UP000188533">
    <property type="component" value="Unassembled WGS sequence"/>
</dbReference>
<dbReference type="InterPro" id="IPR052008">
    <property type="entry name" value="Mitoribosomal_protein_bL33"/>
</dbReference>
<accession>A0A1Q3ELI7</accession>
<evidence type="ECO:0000313" key="8">
    <source>
        <dbReference type="Proteomes" id="UP000188533"/>
    </source>
</evidence>
<dbReference type="GO" id="GO:0005840">
    <property type="term" value="C:ribosome"/>
    <property type="evidence" value="ECO:0007669"/>
    <property type="project" value="UniProtKB-KW"/>
</dbReference>
<dbReference type="SUPFAM" id="SSF57829">
    <property type="entry name" value="Zn-binding ribosomal proteins"/>
    <property type="match status" value="1"/>
</dbReference>